<organism evidence="3 4">
    <name type="scientific">Streptomyces cylindrosporus</name>
    <dbReference type="NCBI Taxonomy" id="2927583"/>
    <lineage>
        <taxon>Bacteria</taxon>
        <taxon>Bacillati</taxon>
        <taxon>Actinomycetota</taxon>
        <taxon>Actinomycetes</taxon>
        <taxon>Kitasatosporales</taxon>
        <taxon>Streptomycetaceae</taxon>
        <taxon>Streptomyces</taxon>
    </lineage>
</organism>
<reference evidence="3" key="1">
    <citation type="submission" date="2022-03" db="EMBL/GenBank/DDBJ databases">
        <title>Streptomyces 7R015 and 7R016 isolated from Barleria lupulina in Thailand.</title>
        <authorList>
            <person name="Kanchanasin P."/>
            <person name="Phongsopitanun W."/>
            <person name="Tanasupawat S."/>
        </authorList>
    </citation>
    <scope>NUCLEOTIDE SEQUENCE</scope>
    <source>
        <strain evidence="3">7R015</strain>
    </source>
</reference>
<protein>
    <recommendedName>
        <fullName evidence="5">Integral membrane protein</fullName>
    </recommendedName>
</protein>
<dbReference type="RefSeq" id="WP_242774120.1">
    <property type="nucleotide sequence ID" value="NZ_JALDAY010000013.1"/>
</dbReference>
<evidence type="ECO:0000256" key="2">
    <source>
        <dbReference type="SAM" id="Phobius"/>
    </source>
</evidence>
<comment type="caution">
    <text evidence="3">The sequence shown here is derived from an EMBL/GenBank/DDBJ whole genome shotgun (WGS) entry which is preliminary data.</text>
</comment>
<feature type="transmembrane region" description="Helical" evidence="2">
    <location>
        <begin position="45"/>
        <end position="65"/>
    </location>
</feature>
<dbReference type="EMBL" id="JALDAY010000013">
    <property type="protein sequence ID" value="MCI3276996.1"/>
    <property type="molecule type" value="Genomic_DNA"/>
</dbReference>
<evidence type="ECO:0000313" key="3">
    <source>
        <dbReference type="EMBL" id="MCI3276996.1"/>
    </source>
</evidence>
<dbReference type="Proteomes" id="UP001165269">
    <property type="component" value="Unassembled WGS sequence"/>
</dbReference>
<feature type="compositionally biased region" description="Polar residues" evidence="1">
    <location>
        <begin position="12"/>
        <end position="22"/>
    </location>
</feature>
<accession>A0ABS9YIB7</accession>
<proteinExistence type="predicted"/>
<evidence type="ECO:0000256" key="1">
    <source>
        <dbReference type="SAM" id="MobiDB-lite"/>
    </source>
</evidence>
<gene>
    <name evidence="3" type="ORF">MQP27_38625</name>
</gene>
<sequence length="117" mass="12753">MSPDETDDNITPFPNTQPQPNWTRKINIPLPVLPLHIRQRLRTPGYWTAMLAITAFATTYASGRLVHTRDVLVGLALSGFVVFLGAVGMVCQAIKDSRNVATDYSRPAAASSRNTAA</sequence>
<evidence type="ECO:0000313" key="4">
    <source>
        <dbReference type="Proteomes" id="UP001165269"/>
    </source>
</evidence>
<keyword evidence="2" id="KW-0472">Membrane</keyword>
<feature type="region of interest" description="Disordered" evidence="1">
    <location>
        <begin position="1"/>
        <end position="22"/>
    </location>
</feature>
<keyword evidence="2" id="KW-1133">Transmembrane helix</keyword>
<evidence type="ECO:0008006" key="5">
    <source>
        <dbReference type="Google" id="ProtNLM"/>
    </source>
</evidence>
<name>A0ABS9YIB7_9ACTN</name>
<feature type="transmembrane region" description="Helical" evidence="2">
    <location>
        <begin position="71"/>
        <end position="91"/>
    </location>
</feature>
<keyword evidence="2" id="KW-0812">Transmembrane</keyword>
<keyword evidence="4" id="KW-1185">Reference proteome</keyword>